<proteinExistence type="predicted"/>
<organism evidence="8 9">
    <name type="scientific">Astyanax mexicanus</name>
    <name type="common">Blind cave fish</name>
    <name type="synonym">Astyanax fasciatus mexicanus</name>
    <dbReference type="NCBI Taxonomy" id="7994"/>
    <lineage>
        <taxon>Eukaryota</taxon>
        <taxon>Metazoa</taxon>
        <taxon>Chordata</taxon>
        <taxon>Craniata</taxon>
        <taxon>Vertebrata</taxon>
        <taxon>Euteleostomi</taxon>
        <taxon>Actinopterygii</taxon>
        <taxon>Neopterygii</taxon>
        <taxon>Teleostei</taxon>
        <taxon>Ostariophysi</taxon>
        <taxon>Characiformes</taxon>
        <taxon>Characoidei</taxon>
        <taxon>Acestrorhamphidae</taxon>
        <taxon>Acestrorhamphinae</taxon>
        <taxon>Astyanax</taxon>
    </lineage>
</organism>
<dbReference type="InterPro" id="IPR002888">
    <property type="entry name" value="2Fe-2S-bd"/>
</dbReference>
<dbReference type="Gene3D" id="1.10.150.120">
    <property type="entry name" value="[2Fe-2S]-binding domain"/>
    <property type="match status" value="1"/>
</dbReference>
<keyword evidence="4" id="KW-0408">Iron</keyword>
<dbReference type="PANTHER" id="PTHR45444:SF3">
    <property type="entry name" value="XANTHINE DEHYDROGENASE"/>
    <property type="match status" value="1"/>
</dbReference>
<sequence length="270" mass="29435">MGSNMYIDLYHVSLYVCVCAVGLTGTKYGCGGGGCGACTVMVSRYDPVEESIHHCAVTACLQPICSLYGAAVVTVEGIGSTRTKLHPVQERIAMAHGSQCGFCTPGMVMSMYTLLRNKPKPSMEDIREALAGNLCRCTGYRPIIDGFKTFCNKEQCCQNGEQRVKCCLENGFTHNLDDNVKLFRVEDFIPLDPTQDLIFPPELIVSVEFSQVCVCVWLNLQTIGGNIMSANPKYDLCSVLAAAQCTLQIISTGWSILKVYYLLAVFVGSS</sequence>
<dbReference type="InterPro" id="IPR036010">
    <property type="entry name" value="2Fe-2S_ferredoxin-like_sf"/>
</dbReference>
<evidence type="ECO:0000256" key="2">
    <source>
        <dbReference type="ARBA" id="ARBA00022723"/>
    </source>
</evidence>
<dbReference type="InterPro" id="IPR016208">
    <property type="entry name" value="Ald_Oxase/xanthine_DH-like"/>
</dbReference>
<evidence type="ECO:0000256" key="1">
    <source>
        <dbReference type="ARBA" id="ARBA00022714"/>
    </source>
</evidence>
<dbReference type="PROSITE" id="PS00197">
    <property type="entry name" value="2FE2S_FER_1"/>
    <property type="match status" value="1"/>
</dbReference>
<evidence type="ECO:0000256" key="5">
    <source>
        <dbReference type="ARBA" id="ARBA00023014"/>
    </source>
</evidence>
<reference evidence="9" key="2">
    <citation type="journal article" date="2014" name="Nat. Commun.">
        <title>The cavefish genome reveals candidate genes for eye loss.</title>
        <authorList>
            <person name="McGaugh S.E."/>
            <person name="Gross J.B."/>
            <person name="Aken B."/>
            <person name="Blin M."/>
            <person name="Borowsky R."/>
            <person name="Chalopin D."/>
            <person name="Hinaux H."/>
            <person name="Jeffery W.R."/>
            <person name="Keene A."/>
            <person name="Ma L."/>
            <person name="Minx P."/>
            <person name="Murphy D."/>
            <person name="O'Quin K.E."/>
            <person name="Retaux S."/>
            <person name="Rohner N."/>
            <person name="Searle S.M."/>
            <person name="Stahl B.A."/>
            <person name="Tabin C."/>
            <person name="Volff J.N."/>
            <person name="Yoshizawa M."/>
            <person name="Warren W.C."/>
        </authorList>
    </citation>
    <scope>NUCLEOTIDE SEQUENCE [LARGE SCALE GENOMIC DNA]</scope>
    <source>
        <strain evidence="9">female</strain>
    </source>
</reference>
<dbReference type="Ensembl" id="ENSAMXT00000047799.1">
    <property type="protein sequence ID" value="ENSAMXP00000052791.1"/>
    <property type="gene ID" value="ENSAMXG00000029215.1"/>
</dbReference>
<accession>A0A3B1KFY8</accession>
<dbReference type="Gene3D" id="3.10.20.30">
    <property type="match status" value="1"/>
</dbReference>
<evidence type="ECO:0000256" key="6">
    <source>
        <dbReference type="SAM" id="SignalP"/>
    </source>
</evidence>
<name>A0A3B1KFY8_ASTMX</name>
<dbReference type="GO" id="GO:0016491">
    <property type="term" value="F:oxidoreductase activity"/>
    <property type="evidence" value="ECO:0007669"/>
    <property type="project" value="UniProtKB-KW"/>
</dbReference>
<dbReference type="Bgee" id="ENSAMXG00000029215">
    <property type="expression patterns" value="Expressed in testis and 6 other cell types or tissues"/>
</dbReference>
<dbReference type="InterPro" id="IPR016169">
    <property type="entry name" value="FAD-bd_PCMH_sub2"/>
</dbReference>
<dbReference type="InterPro" id="IPR001041">
    <property type="entry name" value="2Fe-2S_ferredoxin-type"/>
</dbReference>
<dbReference type="FunFam" id="1.10.150.120:FF:000001">
    <property type="entry name" value="Aldehyde oxidase 1"/>
    <property type="match status" value="1"/>
</dbReference>
<dbReference type="PANTHER" id="PTHR45444">
    <property type="entry name" value="XANTHINE DEHYDROGENASE"/>
    <property type="match status" value="1"/>
</dbReference>
<keyword evidence="3" id="KW-0560">Oxidoreductase</keyword>
<dbReference type="SUPFAM" id="SSF47741">
    <property type="entry name" value="CO dehydrogenase ISP C-domain like"/>
    <property type="match status" value="1"/>
</dbReference>
<dbReference type="SUPFAM" id="SSF54292">
    <property type="entry name" value="2Fe-2S ferredoxin-like"/>
    <property type="match status" value="1"/>
</dbReference>
<evidence type="ECO:0000313" key="9">
    <source>
        <dbReference type="Proteomes" id="UP000018467"/>
    </source>
</evidence>
<evidence type="ECO:0000256" key="4">
    <source>
        <dbReference type="ARBA" id="ARBA00023004"/>
    </source>
</evidence>
<keyword evidence="5" id="KW-0411">Iron-sulfur</keyword>
<evidence type="ECO:0000313" key="8">
    <source>
        <dbReference type="Ensembl" id="ENSAMXP00000052791.1"/>
    </source>
</evidence>
<dbReference type="Proteomes" id="UP000018467">
    <property type="component" value="Unassembled WGS sequence"/>
</dbReference>
<feature type="signal peptide" evidence="6">
    <location>
        <begin position="1"/>
        <end position="20"/>
    </location>
</feature>
<evidence type="ECO:0000259" key="7">
    <source>
        <dbReference type="PROSITE" id="PS51085"/>
    </source>
</evidence>
<dbReference type="AlphaFoldDB" id="A0A3B1KFY8"/>
<dbReference type="InterPro" id="IPR006058">
    <property type="entry name" value="2Fe2S_fd_BS"/>
</dbReference>
<dbReference type="GO" id="GO:0051537">
    <property type="term" value="F:2 iron, 2 sulfur cluster binding"/>
    <property type="evidence" value="ECO:0007669"/>
    <property type="project" value="UniProtKB-KW"/>
</dbReference>
<reference evidence="9" key="1">
    <citation type="submission" date="2013-03" db="EMBL/GenBank/DDBJ databases">
        <authorList>
            <person name="Jeffery W."/>
            <person name="Warren W."/>
            <person name="Wilson R.K."/>
        </authorList>
    </citation>
    <scope>NUCLEOTIDE SEQUENCE</scope>
    <source>
        <strain evidence="9">female</strain>
    </source>
</reference>
<keyword evidence="1" id="KW-0001">2Fe-2S</keyword>
<keyword evidence="6" id="KW-0732">Signal</keyword>
<keyword evidence="9" id="KW-1185">Reference proteome</keyword>
<dbReference type="GO" id="GO:0005506">
    <property type="term" value="F:iron ion binding"/>
    <property type="evidence" value="ECO:0007669"/>
    <property type="project" value="InterPro"/>
</dbReference>
<feature type="domain" description="2Fe-2S ferredoxin-type" evidence="7">
    <location>
        <begin position="1"/>
        <end position="78"/>
    </location>
</feature>
<dbReference type="Pfam" id="PF01799">
    <property type="entry name" value="Fer2_2"/>
    <property type="match status" value="1"/>
</dbReference>
<reference evidence="8" key="3">
    <citation type="submission" date="2025-08" db="UniProtKB">
        <authorList>
            <consortium name="Ensembl"/>
        </authorList>
    </citation>
    <scope>IDENTIFICATION</scope>
</reference>
<dbReference type="InterPro" id="IPR012675">
    <property type="entry name" value="Beta-grasp_dom_sf"/>
</dbReference>
<dbReference type="InterPro" id="IPR036884">
    <property type="entry name" value="2Fe-2S-bd_dom_sf"/>
</dbReference>
<dbReference type="PROSITE" id="PS51085">
    <property type="entry name" value="2FE2S_FER_2"/>
    <property type="match status" value="1"/>
</dbReference>
<dbReference type="GeneTree" id="ENSGT00950000183114"/>
<keyword evidence="2" id="KW-0479">Metal-binding</keyword>
<dbReference type="Gene3D" id="3.30.465.10">
    <property type="match status" value="1"/>
</dbReference>
<protein>
    <submittedName>
        <fullName evidence="8">Aldehyde oxidase 5</fullName>
    </submittedName>
</protein>
<feature type="chain" id="PRO_5017470882" evidence="6">
    <location>
        <begin position="21"/>
        <end position="270"/>
    </location>
</feature>
<evidence type="ECO:0000256" key="3">
    <source>
        <dbReference type="ARBA" id="ARBA00023002"/>
    </source>
</evidence>
<reference evidence="8" key="4">
    <citation type="submission" date="2025-09" db="UniProtKB">
        <authorList>
            <consortium name="Ensembl"/>
        </authorList>
    </citation>
    <scope>IDENTIFICATION</scope>
</reference>